<dbReference type="OrthoDB" id="2530523at2759"/>
<evidence type="ECO:0000313" key="2">
    <source>
        <dbReference type="EMBL" id="PGH13483.1"/>
    </source>
</evidence>
<feature type="compositionally biased region" description="Pro residues" evidence="1">
    <location>
        <begin position="146"/>
        <end position="155"/>
    </location>
</feature>
<feature type="region of interest" description="Disordered" evidence="1">
    <location>
        <begin position="140"/>
        <end position="178"/>
    </location>
</feature>
<dbReference type="AlphaFoldDB" id="A0A2B7XXH2"/>
<comment type="caution">
    <text evidence="2">The sequence shown here is derived from an EMBL/GenBank/DDBJ whole genome shotgun (WGS) entry which is preliminary data.</text>
</comment>
<feature type="region of interest" description="Disordered" evidence="1">
    <location>
        <begin position="208"/>
        <end position="261"/>
    </location>
</feature>
<reference evidence="2 3" key="1">
    <citation type="submission" date="2017-10" db="EMBL/GenBank/DDBJ databases">
        <title>Comparative genomics in systemic dimorphic fungi from Ajellomycetaceae.</title>
        <authorList>
            <person name="Munoz J.F."/>
            <person name="Mcewen J.G."/>
            <person name="Clay O.K."/>
            <person name="Cuomo C.A."/>
        </authorList>
    </citation>
    <scope>NUCLEOTIDE SEQUENCE [LARGE SCALE GENOMIC DNA]</scope>
    <source>
        <strain evidence="2 3">UAMH5409</strain>
    </source>
</reference>
<gene>
    <name evidence="2" type="ORF">AJ79_03613</name>
</gene>
<name>A0A2B7XXH2_9EURO</name>
<feature type="compositionally biased region" description="Pro residues" evidence="1">
    <location>
        <begin position="31"/>
        <end position="44"/>
    </location>
</feature>
<feature type="region of interest" description="Disordered" evidence="1">
    <location>
        <begin position="1"/>
        <end position="71"/>
    </location>
</feature>
<organism evidence="2 3">
    <name type="scientific">Helicocarpus griseus UAMH5409</name>
    <dbReference type="NCBI Taxonomy" id="1447875"/>
    <lineage>
        <taxon>Eukaryota</taxon>
        <taxon>Fungi</taxon>
        <taxon>Dikarya</taxon>
        <taxon>Ascomycota</taxon>
        <taxon>Pezizomycotina</taxon>
        <taxon>Eurotiomycetes</taxon>
        <taxon>Eurotiomycetidae</taxon>
        <taxon>Onygenales</taxon>
        <taxon>Ajellomycetaceae</taxon>
        <taxon>Helicocarpus</taxon>
    </lineage>
</organism>
<dbReference type="Proteomes" id="UP000223968">
    <property type="component" value="Unassembled WGS sequence"/>
</dbReference>
<evidence type="ECO:0000313" key="3">
    <source>
        <dbReference type="Proteomes" id="UP000223968"/>
    </source>
</evidence>
<feature type="compositionally biased region" description="Low complexity" evidence="1">
    <location>
        <begin position="346"/>
        <end position="356"/>
    </location>
</feature>
<feature type="compositionally biased region" description="Low complexity" evidence="1">
    <location>
        <begin position="12"/>
        <end position="25"/>
    </location>
</feature>
<feature type="compositionally biased region" description="Polar residues" evidence="1">
    <location>
        <begin position="212"/>
        <end position="246"/>
    </location>
</feature>
<protein>
    <submittedName>
        <fullName evidence="2">Uncharacterized protein</fullName>
    </submittedName>
</protein>
<dbReference type="EMBL" id="PDNB01000045">
    <property type="protein sequence ID" value="PGH13483.1"/>
    <property type="molecule type" value="Genomic_DNA"/>
</dbReference>
<dbReference type="STRING" id="1447875.A0A2B7XXH2"/>
<feature type="region of interest" description="Disordered" evidence="1">
    <location>
        <begin position="321"/>
        <end position="370"/>
    </location>
</feature>
<evidence type="ECO:0000256" key="1">
    <source>
        <dbReference type="SAM" id="MobiDB-lite"/>
    </source>
</evidence>
<sequence>MAGVPPAGFPMQHPQAAQAHAQAQARGQPMPYYPNPNNPYPPQTRAPQIHHQPPPVQHGFGPVPLHPGAAAPSMMMSPGLPHHSPGLAVGPVPHPNNFSNPQYMQSIPATVAQSPLPQSPSTQNMISLPQSQPQVMASIAASNPPFSTPPRPSQAPIPQQQQQQQQIQSPVSALSPQQAAREKARVTVLLDINSALLQEVVNLQASGKAGITPNQPASQQSSPIKENNTASPTSPTDIAGSQSQNAGTDGPKPTPGVTGKPSIEYIDCMRRLQANLAYLATVADRAKKTGASAPQAPAIMTPPPNVPGVTELYAKLNELFAGVSKQGGPSTPQQQLQQQQHHKQRQSQGPQPSPQGNGTPAHVSPAEMVG</sequence>
<proteinExistence type="predicted"/>
<keyword evidence="3" id="KW-1185">Reference proteome</keyword>
<accession>A0A2B7XXH2</accession>
<feature type="compositionally biased region" description="Low complexity" evidence="1">
    <location>
        <begin position="247"/>
        <end position="261"/>
    </location>
</feature>
<feature type="compositionally biased region" description="Low complexity" evidence="1">
    <location>
        <begin position="156"/>
        <end position="170"/>
    </location>
</feature>
<feature type="compositionally biased region" description="Low complexity" evidence="1">
    <location>
        <begin position="326"/>
        <end position="339"/>
    </location>
</feature>